<reference evidence="2 3" key="1">
    <citation type="submission" date="2015-12" db="EMBL/GenBank/DDBJ databases">
        <title>The genome of Folsomia candida.</title>
        <authorList>
            <person name="Faddeeva A."/>
            <person name="Derks M.F."/>
            <person name="Anvar Y."/>
            <person name="Smit S."/>
            <person name="Van Straalen N."/>
            <person name="Roelofs D."/>
        </authorList>
    </citation>
    <scope>NUCLEOTIDE SEQUENCE [LARGE SCALE GENOMIC DNA]</scope>
    <source>
        <strain evidence="2 3">VU population</strain>
        <tissue evidence="2">Whole body</tissue>
    </source>
</reference>
<sequence length="202" mass="22119">MCPAELAIRAERREAAPKALHPFQFQVDYGHPGNQPGRIMHECTPNCYESCKYRNTLNRKEKIPATEISQLPRSNVLPPTTTRRTRTNLTITSGASLTPNTLATVPPNPQLTPLFEGPTNADFPNHLPGPSRPSHTNLPSSAPGSSSNLSNSSTQRNYPSLPSSSSGIFTNVKFNSNAAPVLVEPPRPWDFHHSQTSLWSSI</sequence>
<gene>
    <name evidence="2" type="ORF">Fcan01_22910</name>
</gene>
<dbReference type="Proteomes" id="UP000198287">
    <property type="component" value="Unassembled WGS sequence"/>
</dbReference>
<evidence type="ECO:0000313" key="3">
    <source>
        <dbReference type="Proteomes" id="UP000198287"/>
    </source>
</evidence>
<feature type="compositionally biased region" description="Low complexity" evidence="1">
    <location>
        <begin position="137"/>
        <end position="153"/>
    </location>
</feature>
<organism evidence="2 3">
    <name type="scientific">Folsomia candida</name>
    <name type="common">Springtail</name>
    <dbReference type="NCBI Taxonomy" id="158441"/>
    <lineage>
        <taxon>Eukaryota</taxon>
        <taxon>Metazoa</taxon>
        <taxon>Ecdysozoa</taxon>
        <taxon>Arthropoda</taxon>
        <taxon>Hexapoda</taxon>
        <taxon>Collembola</taxon>
        <taxon>Entomobryomorpha</taxon>
        <taxon>Isotomoidea</taxon>
        <taxon>Isotomidae</taxon>
        <taxon>Proisotominae</taxon>
        <taxon>Folsomia</taxon>
    </lineage>
</organism>
<dbReference type="AlphaFoldDB" id="A0A226DEA0"/>
<keyword evidence="3" id="KW-1185">Reference proteome</keyword>
<name>A0A226DEA0_FOLCA</name>
<dbReference type="EMBL" id="LNIX01000026">
    <property type="protein sequence ID" value="OXA42526.1"/>
    <property type="molecule type" value="Genomic_DNA"/>
</dbReference>
<proteinExistence type="predicted"/>
<evidence type="ECO:0000313" key="2">
    <source>
        <dbReference type="EMBL" id="OXA42526.1"/>
    </source>
</evidence>
<accession>A0A226DEA0</accession>
<evidence type="ECO:0000256" key="1">
    <source>
        <dbReference type="SAM" id="MobiDB-lite"/>
    </source>
</evidence>
<protein>
    <submittedName>
        <fullName evidence="2">Uncharacterized protein</fullName>
    </submittedName>
</protein>
<comment type="caution">
    <text evidence="2">The sequence shown here is derived from an EMBL/GenBank/DDBJ whole genome shotgun (WGS) entry which is preliminary data.</text>
</comment>
<feature type="compositionally biased region" description="Polar residues" evidence="1">
    <location>
        <begin position="93"/>
        <end position="103"/>
    </location>
</feature>
<feature type="region of interest" description="Disordered" evidence="1">
    <location>
        <begin position="73"/>
        <end position="162"/>
    </location>
</feature>